<dbReference type="GO" id="GO:0046654">
    <property type="term" value="P:tetrahydrofolate biosynthetic process"/>
    <property type="evidence" value="ECO:0007669"/>
    <property type="project" value="TreeGrafter"/>
</dbReference>
<evidence type="ECO:0000313" key="13">
    <source>
        <dbReference type="EMBL" id="HDD44762.1"/>
    </source>
</evidence>
<dbReference type="EC" id="2.5.1.15" evidence="5"/>
<dbReference type="Gene3D" id="3.20.20.20">
    <property type="entry name" value="Dihydropteroate synthase-like"/>
    <property type="match status" value="1"/>
</dbReference>
<evidence type="ECO:0000256" key="8">
    <source>
        <dbReference type="ARBA" id="ARBA00022723"/>
    </source>
</evidence>
<evidence type="ECO:0000256" key="7">
    <source>
        <dbReference type="ARBA" id="ARBA00022679"/>
    </source>
</evidence>
<dbReference type="SUPFAM" id="SSF51717">
    <property type="entry name" value="Dihydropteroate synthetase-like"/>
    <property type="match status" value="1"/>
</dbReference>
<evidence type="ECO:0000256" key="5">
    <source>
        <dbReference type="ARBA" id="ARBA00012458"/>
    </source>
</evidence>
<evidence type="ECO:0000256" key="11">
    <source>
        <dbReference type="ARBA" id="ARBA00030193"/>
    </source>
</evidence>
<dbReference type="PANTHER" id="PTHR20941">
    <property type="entry name" value="FOLATE SYNTHESIS PROTEINS"/>
    <property type="match status" value="1"/>
</dbReference>
<dbReference type="EMBL" id="DRBS01000293">
    <property type="protein sequence ID" value="HDD44762.1"/>
    <property type="molecule type" value="Genomic_DNA"/>
</dbReference>
<comment type="caution">
    <text evidence="13">The sequence shown here is derived from an EMBL/GenBank/DDBJ whole genome shotgun (WGS) entry which is preliminary data.</text>
</comment>
<evidence type="ECO:0000256" key="4">
    <source>
        <dbReference type="ARBA" id="ARBA00009503"/>
    </source>
</evidence>
<dbReference type="InterPro" id="IPR045031">
    <property type="entry name" value="DHP_synth-like"/>
</dbReference>
<dbReference type="Pfam" id="PF00809">
    <property type="entry name" value="Pterin_bind"/>
    <property type="match status" value="1"/>
</dbReference>
<dbReference type="PROSITE" id="PS00793">
    <property type="entry name" value="DHPS_2"/>
    <property type="match status" value="1"/>
</dbReference>
<dbReference type="InterPro" id="IPR011005">
    <property type="entry name" value="Dihydropteroate_synth-like_sf"/>
</dbReference>
<dbReference type="GO" id="GO:0004156">
    <property type="term" value="F:dihydropteroate synthase activity"/>
    <property type="evidence" value="ECO:0007669"/>
    <property type="project" value="UniProtKB-EC"/>
</dbReference>
<dbReference type="CDD" id="cd00739">
    <property type="entry name" value="DHPS"/>
    <property type="match status" value="1"/>
</dbReference>
<gene>
    <name evidence="13" type="primary">folP</name>
    <name evidence="13" type="ORF">ENG63_07890</name>
</gene>
<dbReference type="GO" id="GO:0046872">
    <property type="term" value="F:metal ion binding"/>
    <property type="evidence" value="ECO:0007669"/>
    <property type="project" value="UniProtKB-KW"/>
</dbReference>
<evidence type="ECO:0000256" key="2">
    <source>
        <dbReference type="ARBA" id="ARBA00001946"/>
    </source>
</evidence>
<keyword evidence="10" id="KW-0289">Folate biosynthesis</keyword>
<dbReference type="GO" id="GO:0046656">
    <property type="term" value="P:folic acid biosynthetic process"/>
    <property type="evidence" value="ECO:0007669"/>
    <property type="project" value="UniProtKB-KW"/>
</dbReference>
<comment type="pathway">
    <text evidence="3">Cofactor biosynthesis; tetrahydrofolate biosynthesis; 7,8-dihydrofolate from 2-amino-4-hydroxy-6-hydroxymethyl-7,8-dihydropteridine diphosphate and 4-aminobenzoate: step 1/2.</text>
</comment>
<comment type="similarity">
    <text evidence="4">Belongs to the DHPS family.</text>
</comment>
<evidence type="ECO:0000256" key="6">
    <source>
        <dbReference type="ARBA" id="ARBA00016919"/>
    </source>
</evidence>
<dbReference type="GO" id="GO:0005829">
    <property type="term" value="C:cytosol"/>
    <property type="evidence" value="ECO:0007669"/>
    <property type="project" value="TreeGrafter"/>
</dbReference>
<dbReference type="NCBIfam" id="TIGR01496">
    <property type="entry name" value="DHPS"/>
    <property type="match status" value="1"/>
</dbReference>
<protein>
    <recommendedName>
        <fullName evidence="6">Dihydropteroate synthase</fullName>
        <ecNumber evidence="5">2.5.1.15</ecNumber>
    </recommendedName>
    <alternativeName>
        <fullName evidence="11">Dihydropteroate pyrophosphorylase</fullName>
    </alternativeName>
</protein>
<accession>A0A7C0U3J1</accession>
<keyword evidence="9" id="KW-0460">Magnesium</keyword>
<name>A0A7C0U3J1_DESA2</name>
<comment type="catalytic activity">
    <reaction evidence="1">
        <text>(7,8-dihydropterin-6-yl)methyl diphosphate + 4-aminobenzoate = 7,8-dihydropteroate + diphosphate</text>
        <dbReference type="Rhea" id="RHEA:19949"/>
        <dbReference type="ChEBI" id="CHEBI:17836"/>
        <dbReference type="ChEBI" id="CHEBI:17839"/>
        <dbReference type="ChEBI" id="CHEBI:33019"/>
        <dbReference type="ChEBI" id="CHEBI:72950"/>
        <dbReference type="EC" id="2.5.1.15"/>
    </reaction>
</comment>
<dbReference type="AlphaFoldDB" id="A0A7C0U3J1"/>
<keyword evidence="8" id="KW-0479">Metal-binding</keyword>
<dbReference type="Proteomes" id="UP000886289">
    <property type="component" value="Unassembled WGS sequence"/>
</dbReference>
<evidence type="ECO:0000256" key="1">
    <source>
        <dbReference type="ARBA" id="ARBA00000012"/>
    </source>
</evidence>
<evidence type="ECO:0000259" key="12">
    <source>
        <dbReference type="PROSITE" id="PS50972"/>
    </source>
</evidence>
<sequence>MQWDIFLQKRPSIMGILNVTPDSFSNGGLYFKTQNAIAHAHNLAQDGADIIDIGGESTRPFAKPISAEEELKRVIPVIKVISSELNIPISIDTYKARVAKAAIEAGAKIVNDVSALRFDEDMAKVIADYQVPVVLMHMKGTPRNMQINPFYKNVLKEVYEFLLQRIEFALSQGIKIEQIAIDPGIGFGKRLNDNLLLIKHITYFKNLGRPILLGPSRKSFIGQILGIENPQERDIGTLGVIAHATLNNVDILRVHAVKEARQIIDVINAIKGATNG</sequence>
<keyword evidence="7 13" id="KW-0808">Transferase</keyword>
<organism evidence="13">
    <name type="scientific">Desulfofervidus auxilii</name>
    <dbReference type="NCBI Taxonomy" id="1621989"/>
    <lineage>
        <taxon>Bacteria</taxon>
        <taxon>Pseudomonadati</taxon>
        <taxon>Thermodesulfobacteriota</taxon>
        <taxon>Candidatus Desulfofervidia</taxon>
        <taxon>Candidatus Desulfofervidales</taxon>
        <taxon>Candidatus Desulfofervidaceae</taxon>
        <taxon>Candidatus Desulfofervidus</taxon>
    </lineage>
</organism>
<evidence type="ECO:0000256" key="10">
    <source>
        <dbReference type="ARBA" id="ARBA00022909"/>
    </source>
</evidence>
<comment type="cofactor">
    <cofactor evidence="2">
        <name>Mg(2+)</name>
        <dbReference type="ChEBI" id="CHEBI:18420"/>
    </cofactor>
</comment>
<proteinExistence type="inferred from homology"/>
<dbReference type="InterPro" id="IPR006390">
    <property type="entry name" value="DHP_synth_dom"/>
</dbReference>
<dbReference type="PANTHER" id="PTHR20941:SF1">
    <property type="entry name" value="FOLIC ACID SYNTHESIS PROTEIN FOL1"/>
    <property type="match status" value="1"/>
</dbReference>
<dbReference type="InterPro" id="IPR000489">
    <property type="entry name" value="Pterin-binding_dom"/>
</dbReference>
<evidence type="ECO:0000256" key="3">
    <source>
        <dbReference type="ARBA" id="ARBA00004763"/>
    </source>
</evidence>
<feature type="domain" description="Pterin-binding" evidence="12">
    <location>
        <begin position="11"/>
        <end position="265"/>
    </location>
</feature>
<evidence type="ECO:0000256" key="9">
    <source>
        <dbReference type="ARBA" id="ARBA00022842"/>
    </source>
</evidence>
<dbReference type="FunFam" id="3.20.20.20:FF:000006">
    <property type="entry name" value="Dihydropteroate synthase"/>
    <property type="match status" value="1"/>
</dbReference>
<reference evidence="13" key="1">
    <citation type="journal article" date="2020" name="mSystems">
        <title>Genome- and Community-Level Interaction Insights into Carbon Utilization and Element Cycling Functions of Hydrothermarchaeota in Hydrothermal Sediment.</title>
        <authorList>
            <person name="Zhou Z."/>
            <person name="Liu Y."/>
            <person name="Xu W."/>
            <person name="Pan J."/>
            <person name="Luo Z.H."/>
            <person name="Li M."/>
        </authorList>
    </citation>
    <scope>NUCLEOTIDE SEQUENCE [LARGE SCALE GENOMIC DNA]</scope>
    <source>
        <strain evidence="13">HyVt-233</strain>
    </source>
</reference>
<dbReference type="PROSITE" id="PS50972">
    <property type="entry name" value="PTERIN_BINDING"/>
    <property type="match status" value="1"/>
</dbReference>